<proteinExistence type="inferred from homology"/>
<evidence type="ECO:0000313" key="6">
    <source>
        <dbReference type="Proteomes" id="UP000675431"/>
    </source>
</evidence>
<keyword evidence="1 2" id="KW-0436">Ligase</keyword>
<gene>
    <name evidence="2 5" type="primary">bshC</name>
    <name evidence="5" type="ORF">KC820_01360</name>
</gene>
<dbReference type="InterPro" id="IPR055399">
    <property type="entry name" value="CC_BshC"/>
</dbReference>
<evidence type="ECO:0000313" key="5">
    <source>
        <dbReference type="EMBL" id="MBR7552789.1"/>
    </source>
</evidence>
<evidence type="ECO:0000259" key="4">
    <source>
        <dbReference type="Pfam" id="PF24850"/>
    </source>
</evidence>
<evidence type="ECO:0000259" key="3">
    <source>
        <dbReference type="Pfam" id="PF10079"/>
    </source>
</evidence>
<dbReference type="Pfam" id="PF24850">
    <property type="entry name" value="CC_BshC"/>
    <property type="match status" value="1"/>
</dbReference>
<accession>A0A941HT02</accession>
<comment type="function">
    <text evidence="2">Involved in bacillithiol (BSH) biosynthesis. May catalyze the last step of the pathway, the addition of cysteine to glucosamine malate (GlcN-Mal) to generate BSH.</text>
</comment>
<feature type="domain" description="Bacillithiol biosynthesis BshC C-terminal coiled-coil" evidence="4">
    <location>
        <begin position="381"/>
        <end position="540"/>
    </location>
</feature>
<dbReference type="AlphaFoldDB" id="A0A941HT02"/>
<comment type="similarity">
    <text evidence="2">Belongs to the BshC family.</text>
</comment>
<name>A0A941HT02_9BACI</name>
<dbReference type="InterPro" id="IPR011199">
    <property type="entry name" value="Bacillithiol_biosynth_BshC"/>
</dbReference>
<comment type="caution">
    <text evidence="5">The sequence shown here is derived from an EMBL/GenBank/DDBJ whole genome shotgun (WGS) entry which is preliminary data.</text>
</comment>
<protein>
    <recommendedName>
        <fullName evidence="2">Putative cysteine ligase BshC</fullName>
        <ecNumber evidence="2">6.-.-.-</ecNumber>
    </recommendedName>
</protein>
<dbReference type="PIRSF" id="PIRSF012535">
    <property type="entry name" value="UCP012535"/>
    <property type="match status" value="1"/>
</dbReference>
<dbReference type="Pfam" id="PF10079">
    <property type="entry name" value="Rossmann-like_BshC"/>
    <property type="match status" value="1"/>
</dbReference>
<dbReference type="GO" id="GO:0016874">
    <property type="term" value="F:ligase activity"/>
    <property type="evidence" value="ECO:0007669"/>
    <property type="project" value="UniProtKB-UniRule"/>
</dbReference>
<keyword evidence="6" id="KW-1185">Reference proteome</keyword>
<dbReference type="InterPro" id="IPR055398">
    <property type="entry name" value="Rossmann-like_BshC"/>
</dbReference>
<dbReference type="EC" id="6.-.-.-" evidence="2"/>
<dbReference type="Proteomes" id="UP000675431">
    <property type="component" value="Unassembled WGS sequence"/>
</dbReference>
<dbReference type="RefSeq" id="WP_212367358.1">
    <property type="nucleotide sequence ID" value="NZ_JAGSIE010000005.1"/>
</dbReference>
<sequence length="540" mass="63019">MQTIPIQLQQSQLLQDYRDRKESIFSQFDYDPYQIRSYKSRLSQLQQGDYQRQELAQVLLKQNRKWGAGPAVEKNIEALKNPNSSVIIGGQQAGILTGPLYTIHKMISILVHAKELEEHLQQPVIPVFWIAGEDHDFEEINHIYIQKNTDRLKKVAIDDELESKQSVSSRELPKKAAASFLEKIFSTFQETDHTKKIYNQLKEAAEQSNTYVDFFGILTQEIFQDEGLVLVDSDDSDLRKLESPYFVRMIEEQPNIAKAVVRDLQHQEDKGYTISIDAESDDGHLFYHVDGERQLLIREDDIWKTKDGQVSLRTEELLEIAKNHPELLSNNVITRPLMQEFVFPVLAFHAGPGELAYWSILKNAFRCLDLTLPIVMPRLSITLLQSNHQSWMEGMDLSLESLIQSGVYTQKMNWLKRKTKLPIEETFQEVQKHIETIHQPIQEIAESISPDMEGLSNKNLEKIQRELAYVEKRFMRTVENNHQLRIKRYDTLDTYYHPDGGLQERKWNLIYWMNQYGWDLPSRLATIPPKWEVDHLVVNL</sequence>
<evidence type="ECO:0000256" key="2">
    <source>
        <dbReference type="HAMAP-Rule" id="MF_01867"/>
    </source>
</evidence>
<evidence type="ECO:0000256" key="1">
    <source>
        <dbReference type="ARBA" id="ARBA00022598"/>
    </source>
</evidence>
<organism evidence="5 6">
    <name type="scientific">Allobacillus saliphilus</name>
    <dbReference type="NCBI Taxonomy" id="2912308"/>
    <lineage>
        <taxon>Bacteria</taxon>
        <taxon>Bacillati</taxon>
        <taxon>Bacillota</taxon>
        <taxon>Bacilli</taxon>
        <taxon>Bacillales</taxon>
        <taxon>Bacillaceae</taxon>
        <taxon>Allobacillus</taxon>
    </lineage>
</organism>
<dbReference type="NCBIfam" id="TIGR03998">
    <property type="entry name" value="thiol_BshC"/>
    <property type="match status" value="1"/>
</dbReference>
<feature type="domain" description="Bacillithiol biosynthesis BshC N-terminal Rossmann-like" evidence="3">
    <location>
        <begin position="2"/>
        <end position="379"/>
    </location>
</feature>
<reference evidence="5 6" key="1">
    <citation type="submission" date="2021-04" db="EMBL/GenBank/DDBJ databases">
        <title>Allobacillus sp. nov. SKP8-2 isolated from shrimp paste.</title>
        <authorList>
            <person name="Tanasupawat S."/>
            <person name="Yiamsombat S."/>
            <person name="Kanchanasin P."/>
            <person name="Kuncharoen N."/>
        </authorList>
    </citation>
    <scope>NUCLEOTIDE SEQUENCE [LARGE SCALE GENOMIC DNA]</scope>
    <source>
        <strain evidence="5 6">SKP8-2</strain>
    </source>
</reference>
<dbReference type="HAMAP" id="MF_01867">
    <property type="entry name" value="BshC"/>
    <property type="match status" value="1"/>
</dbReference>
<dbReference type="EMBL" id="JAGSIE010000005">
    <property type="protein sequence ID" value="MBR7552789.1"/>
    <property type="molecule type" value="Genomic_DNA"/>
</dbReference>